<dbReference type="Proteomes" id="UP000664360">
    <property type="component" value="Chromosome"/>
</dbReference>
<keyword evidence="1" id="KW-0808">Transferase</keyword>
<evidence type="ECO:0000313" key="5">
    <source>
        <dbReference type="Proteomes" id="UP000664360"/>
    </source>
</evidence>
<dbReference type="SUPFAM" id="SSF55729">
    <property type="entry name" value="Acyl-CoA N-acyltransferases (Nat)"/>
    <property type="match status" value="1"/>
</dbReference>
<evidence type="ECO:0000256" key="1">
    <source>
        <dbReference type="ARBA" id="ARBA00022679"/>
    </source>
</evidence>
<dbReference type="EMBL" id="CP147250">
    <property type="protein sequence ID" value="WYJ78931.1"/>
    <property type="molecule type" value="Genomic_DNA"/>
</dbReference>
<evidence type="ECO:0000313" key="4">
    <source>
        <dbReference type="EMBL" id="WYJ78931.1"/>
    </source>
</evidence>
<proteinExistence type="predicted"/>
<keyword evidence="2" id="KW-0012">Acyltransferase</keyword>
<dbReference type="PROSITE" id="PS51186">
    <property type="entry name" value="GNAT"/>
    <property type="match status" value="1"/>
</dbReference>
<protein>
    <recommendedName>
        <fullName evidence="3">N-acetyltransferase domain-containing protein</fullName>
    </recommendedName>
</protein>
<accession>A0ABZ2ST60</accession>
<dbReference type="InterPro" id="IPR051556">
    <property type="entry name" value="N-term/lysine_N-AcTrnsfr"/>
</dbReference>
<reference evidence="4 5" key="1">
    <citation type="submission" date="2024-03" db="EMBL/GenBank/DDBJ databases">
        <title>The Genome Sequence of Enterococcus sp. DIV1094.</title>
        <authorList>
            <consortium name="The Broad Institute Genomics Platform"/>
            <consortium name="The Broad Institute Microbial Omics Core"/>
            <consortium name="The Broad Institute Genomic Center for Infectious Diseases"/>
            <person name="Earl A."/>
            <person name="Manson A."/>
            <person name="Gilmore M."/>
            <person name="Schwartman J."/>
            <person name="Shea T."/>
            <person name="Abouelleil A."/>
            <person name="Cao P."/>
            <person name="Chapman S."/>
            <person name="Cusick C."/>
            <person name="Young S."/>
            <person name="Neafsey D."/>
            <person name="Nusbaum C."/>
            <person name="Birren B."/>
        </authorList>
    </citation>
    <scope>NUCLEOTIDE SEQUENCE [LARGE SCALE GENOMIC DNA]</scope>
    <source>
        <strain evidence="4 5">DIV1094</strain>
    </source>
</reference>
<dbReference type="InterPro" id="IPR000182">
    <property type="entry name" value="GNAT_dom"/>
</dbReference>
<dbReference type="Pfam" id="PF00583">
    <property type="entry name" value="Acetyltransf_1"/>
    <property type="match status" value="1"/>
</dbReference>
<name>A0ABZ2ST60_9ENTE</name>
<dbReference type="RefSeq" id="WP_206855091.1">
    <property type="nucleotide sequence ID" value="NZ_CP147250.1"/>
</dbReference>
<organism evidence="4 5">
    <name type="scientific">Candidatus Enterococcus mangumiae</name>
    <dbReference type="NCBI Taxonomy" id="2230878"/>
    <lineage>
        <taxon>Bacteria</taxon>
        <taxon>Bacillati</taxon>
        <taxon>Bacillota</taxon>
        <taxon>Bacilli</taxon>
        <taxon>Lactobacillales</taxon>
        <taxon>Enterococcaceae</taxon>
        <taxon>Enterococcus</taxon>
    </lineage>
</organism>
<dbReference type="InterPro" id="IPR016181">
    <property type="entry name" value="Acyl_CoA_acyltransferase"/>
</dbReference>
<evidence type="ECO:0000256" key="2">
    <source>
        <dbReference type="ARBA" id="ARBA00023315"/>
    </source>
</evidence>
<sequence>MSIKQMEYTKNKELTLSELESYTKKIVPELEQEYQQISFVYESEGVVLGRIVGFIHWDHLQIELFYVSNNTQGQGIGTKLLNHVESIAKQQNKSYIFLETMSFNAPKFYEKHGYEVVGKIVNSPMENQIRFFYKKDIYI</sequence>
<dbReference type="Gene3D" id="3.40.630.30">
    <property type="match status" value="1"/>
</dbReference>
<dbReference type="PANTHER" id="PTHR42919:SF8">
    <property type="entry name" value="N-ALPHA-ACETYLTRANSFERASE 50"/>
    <property type="match status" value="1"/>
</dbReference>
<dbReference type="CDD" id="cd04301">
    <property type="entry name" value="NAT_SF"/>
    <property type="match status" value="1"/>
</dbReference>
<gene>
    <name evidence="4" type="ORF">DOK79_000438</name>
</gene>
<evidence type="ECO:0000259" key="3">
    <source>
        <dbReference type="PROSITE" id="PS51186"/>
    </source>
</evidence>
<keyword evidence="5" id="KW-1185">Reference proteome</keyword>
<feature type="domain" description="N-acetyltransferase" evidence="3">
    <location>
        <begin position="1"/>
        <end position="138"/>
    </location>
</feature>
<dbReference type="PANTHER" id="PTHR42919">
    <property type="entry name" value="N-ALPHA-ACETYLTRANSFERASE"/>
    <property type="match status" value="1"/>
</dbReference>